<organism evidence="1 2">
    <name type="scientific">Puccinia sorghi</name>
    <dbReference type="NCBI Taxonomy" id="27349"/>
    <lineage>
        <taxon>Eukaryota</taxon>
        <taxon>Fungi</taxon>
        <taxon>Dikarya</taxon>
        <taxon>Basidiomycota</taxon>
        <taxon>Pucciniomycotina</taxon>
        <taxon>Pucciniomycetes</taxon>
        <taxon>Pucciniales</taxon>
        <taxon>Pucciniaceae</taxon>
        <taxon>Puccinia</taxon>
    </lineage>
</organism>
<gene>
    <name evidence="1" type="ORF">VP01_994g3</name>
</gene>
<dbReference type="AlphaFoldDB" id="A0A0L6U5B2"/>
<protein>
    <submittedName>
        <fullName evidence="1">Uncharacterized protein</fullName>
    </submittedName>
</protein>
<sequence>MLSFYTHPYADILEQHDKYLHDFLFTTSVRPNRASLLDARDLIEFLKVFWRLFGGIAQKSHRNKKAGGAGKLGCLQIMGIHGAQGHVVREPNRNSACKSPCKYIAGGSHRIGWRHLQLNFWVVELSWMGQIRRRAETLEESLDWHRVVRKMKVKNQTPQIKRGFNSIKSVVNNKSDSTQLIRDELIGKVIVRKNKIKKRKDDRKEHLLHAPAKLPSKLHLFACVDVLAQSLCSLNSELCIKAWLNKSGRKVGVTPKPFWNFCMSTAGILFWDPDKERLKDPFLYLYFTMVSLLHDVQFLIGYSHYYNRFYFIIIIIWSNTTAPTSFKKLFLLVFYCNFFETVSFHTEKSKHIPNAITPPLYMEELRVLLVELVSKEKNDDDQLTRCASMFLLLGHPIRLAEFEIQTRSQLQKVPEIFFFYSKHSPKLIKPSFDAQSLCRVHSDCSKTSTYANMGSLDGACCMSTAGTKRVKKSVSYVYETWGIQWICQVLSLC</sequence>
<reference evidence="1 2" key="1">
    <citation type="submission" date="2015-08" db="EMBL/GenBank/DDBJ databases">
        <title>Next Generation Sequencing and Analysis of the Genome of Puccinia sorghi L Schw, the Causal Agent of Maize Common Rust.</title>
        <authorList>
            <person name="Rochi L."/>
            <person name="Burguener G."/>
            <person name="Darino M."/>
            <person name="Turjanski A."/>
            <person name="Kreff E."/>
            <person name="Dieguez M.J."/>
            <person name="Sacco F."/>
        </authorList>
    </citation>
    <scope>NUCLEOTIDE SEQUENCE [LARGE SCALE GENOMIC DNA]</scope>
    <source>
        <strain evidence="1 2">RO10H11247</strain>
    </source>
</reference>
<dbReference type="EMBL" id="LAVV01015658">
    <property type="protein sequence ID" value="KNZ43709.1"/>
    <property type="molecule type" value="Genomic_DNA"/>
</dbReference>
<dbReference type="VEuPathDB" id="FungiDB:VP01_994g3"/>
<evidence type="ECO:0000313" key="1">
    <source>
        <dbReference type="EMBL" id="KNZ43709.1"/>
    </source>
</evidence>
<evidence type="ECO:0000313" key="2">
    <source>
        <dbReference type="Proteomes" id="UP000037035"/>
    </source>
</evidence>
<name>A0A0L6U5B2_9BASI</name>
<dbReference type="Proteomes" id="UP000037035">
    <property type="component" value="Unassembled WGS sequence"/>
</dbReference>
<accession>A0A0L6U5B2</accession>
<comment type="caution">
    <text evidence="1">The sequence shown here is derived from an EMBL/GenBank/DDBJ whole genome shotgun (WGS) entry which is preliminary data.</text>
</comment>
<keyword evidence="2" id="KW-1185">Reference proteome</keyword>
<proteinExistence type="predicted"/>